<accession>A0A2C6MEJ1</accession>
<gene>
    <name evidence="4" type="ORF">P378_12020</name>
</gene>
<dbReference type="Proteomes" id="UP000222564">
    <property type="component" value="Unassembled WGS sequence"/>
</dbReference>
<dbReference type="InterPro" id="IPR011109">
    <property type="entry name" value="DNA_bind_recombinase_dom"/>
</dbReference>
<dbReference type="GO" id="GO:0000150">
    <property type="term" value="F:DNA strand exchange activity"/>
    <property type="evidence" value="ECO:0007669"/>
    <property type="project" value="InterPro"/>
</dbReference>
<keyword evidence="1" id="KW-0175">Coiled coil</keyword>
<dbReference type="CDD" id="cd00338">
    <property type="entry name" value="Ser_Recombinase"/>
    <property type="match status" value="1"/>
</dbReference>
<dbReference type="GO" id="GO:0003677">
    <property type="term" value="F:DNA binding"/>
    <property type="evidence" value="ECO:0007669"/>
    <property type="project" value="InterPro"/>
</dbReference>
<reference evidence="4 5" key="1">
    <citation type="submission" date="2013-09" db="EMBL/GenBank/DDBJ databases">
        <title>Biodegradation of hydrocarbons in the deep terrestrial subsurface : characterization of a microbial consortium composed of two Desulfotomaculum species originating from a deep geological formation.</title>
        <authorList>
            <person name="Aullo T."/>
            <person name="Berlendis S."/>
            <person name="Lascourreges J.-F."/>
            <person name="Dessort D."/>
            <person name="Saint-Laurent S."/>
            <person name="Schraauwers B."/>
            <person name="Mas J."/>
            <person name="Magot M."/>
            <person name="Ranchou-Peyruse A."/>
        </authorList>
    </citation>
    <scope>NUCLEOTIDE SEQUENCE [LARGE SCALE GENOMIC DNA]</scope>
    <source>
        <strain evidence="4 5">Bs107</strain>
    </source>
</reference>
<dbReference type="InterPro" id="IPR038109">
    <property type="entry name" value="DNA_bind_recomb_sf"/>
</dbReference>
<evidence type="ECO:0000259" key="2">
    <source>
        <dbReference type="PROSITE" id="PS51736"/>
    </source>
</evidence>
<dbReference type="PANTHER" id="PTHR30461">
    <property type="entry name" value="DNA-INVERTASE FROM LAMBDOID PROPHAGE"/>
    <property type="match status" value="1"/>
</dbReference>
<feature type="coiled-coil region" evidence="1">
    <location>
        <begin position="323"/>
        <end position="392"/>
    </location>
</feature>
<name>A0A2C6MEJ1_9FIRM</name>
<proteinExistence type="predicted"/>
<dbReference type="Pfam" id="PF07508">
    <property type="entry name" value="Recombinase"/>
    <property type="match status" value="1"/>
</dbReference>
<comment type="caution">
    <text evidence="4">The sequence shown here is derived from an EMBL/GenBank/DDBJ whole genome shotgun (WGS) entry which is preliminary data.</text>
</comment>
<dbReference type="EMBL" id="AWQQ01000056">
    <property type="protein sequence ID" value="PHJ38062.1"/>
    <property type="molecule type" value="Genomic_DNA"/>
</dbReference>
<dbReference type="AlphaFoldDB" id="A0A2C6MEJ1"/>
<dbReference type="Pfam" id="PF00239">
    <property type="entry name" value="Resolvase"/>
    <property type="match status" value="1"/>
</dbReference>
<dbReference type="InterPro" id="IPR036162">
    <property type="entry name" value="Resolvase-like_N_sf"/>
</dbReference>
<evidence type="ECO:0000313" key="5">
    <source>
        <dbReference type="Proteomes" id="UP000222564"/>
    </source>
</evidence>
<dbReference type="PROSITE" id="PS51736">
    <property type="entry name" value="RECOMBINASES_3"/>
    <property type="match status" value="1"/>
</dbReference>
<dbReference type="PROSITE" id="PS51737">
    <property type="entry name" value="RECOMBINASE_DNA_BIND"/>
    <property type="match status" value="1"/>
</dbReference>
<evidence type="ECO:0000256" key="1">
    <source>
        <dbReference type="SAM" id="Coils"/>
    </source>
</evidence>
<keyword evidence="5" id="KW-1185">Reference proteome</keyword>
<dbReference type="Gene3D" id="3.90.1750.20">
    <property type="entry name" value="Putative Large Serine Recombinase, Chain B, Domain 2"/>
    <property type="match status" value="1"/>
</dbReference>
<sequence length="456" mass="53492">MLETLKEVEEGLYDAVLCMDIDRLGRGNTKEQGIILEAFKNSNTKIITPLKTYDLNNEFDEEYAEFGAFMARREFKFITRRLQRGRVITVEEGNYIAPRPPYGYLIEKNNKERYLVPHPEQAPIVKMIFDWYTHDDPNIRMGANKIANELNKFCKSPTGIAWKASTVLFILKNAIYAGRIQWKKKEEKKSITPGKKRDVRMRPKEQWIDVEGKHEPLVSMETYLKAQEILKRKYHVPYQIQNGITNPLAGLVKCGICGSSMVYRPYTHQRHPHLICYNRYCTNKSSRFEYVESKIIQGLHQLLAQYKADWGKHQRPKVNDDSVDLRQRALHRLEKELNDLYKQKDNLHNLLEKGVYSIDTFLERSNILAERIDDTKKAIHDAEKALAEEVQRNKVKKNIIPTVENVLELYYKTQDPAKKNNLLKSVLDYAVYRKEKHQRDDDFTLVLYPKLPQINS</sequence>
<feature type="domain" description="Recombinase" evidence="3">
    <location>
        <begin position="101"/>
        <end position="236"/>
    </location>
</feature>
<dbReference type="InterPro" id="IPR006119">
    <property type="entry name" value="Resolv_N"/>
</dbReference>
<protein>
    <submittedName>
        <fullName evidence="4">Serine recombinase</fullName>
    </submittedName>
</protein>
<organism evidence="4 5">
    <name type="scientific">Desulforamulus profundi</name>
    <dbReference type="NCBI Taxonomy" id="1383067"/>
    <lineage>
        <taxon>Bacteria</taxon>
        <taxon>Bacillati</taxon>
        <taxon>Bacillota</taxon>
        <taxon>Clostridia</taxon>
        <taxon>Eubacteriales</taxon>
        <taxon>Peptococcaceae</taxon>
        <taxon>Desulforamulus</taxon>
    </lineage>
</organism>
<evidence type="ECO:0000313" key="4">
    <source>
        <dbReference type="EMBL" id="PHJ38062.1"/>
    </source>
</evidence>
<feature type="domain" description="Resolvase/invertase-type recombinase catalytic" evidence="2">
    <location>
        <begin position="1"/>
        <end position="93"/>
    </location>
</feature>
<evidence type="ECO:0000259" key="3">
    <source>
        <dbReference type="PROSITE" id="PS51737"/>
    </source>
</evidence>
<dbReference type="PANTHER" id="PTHR30461:SF23">
    <property type="entry name" value="DNA RECOMBINASE-RELATED"/>
    <property type="match status" value="1"/>
</dbReference>
<dbReference type="SUPFAM" id="SSF53041">
    <property type="entry name" value="Resolvase-like"/>
    <property type="match status" value="1"/>
</dbReference>
<dbReference type="InterPro" id="IPR050639">
    <property type="entry name" value="SSR_resolvase"/>
</dbReference>
<dbReference type="Pfam" id="PF13408">
    <property type="entry name" value="Zn_ribbon_recom"/>
    <property type="match status" value="1"/>
</dbReference>
<dbReference type="Gene3D" id="3.40.50.1390">
    <property type="entry name" value="Resolvase, N-terminal catalytic domain"/>
    <property type="match status" value="1"/>
</dbReference>
<dbReference type="InterPro" id="IPR025827">
    <property type="entry name" value="Zn_ribbon_recom_dom"/>
</dbReference>